<name>A0A0U3LN12_9BURK</name>
<reference evidence="3 4" key="1">
    <citation type="submission" date="2015-12" db="EMBL/GenBank/DDBJ databases">
        <title>Complete genome of Roseateles depolymerans KCTC 42856.</title>
        <authorList>
            <person name="Kim K.M."/>
        </authorList>
    </citation>
    <scope>NUCLEOTIDE SEQUENCE [LARGE SCALE GENOMIC DNA]</scope>
    <source>
        <strain evidence="3 4">KCTC 42856</strain>
    </source>
</reference>
<dbReference type="InterPro" id="IPR004370">
    <property type="entry name" value="4-OT-like_dom"/>
</dbReference>
<gene>
    <name evidence="3" type="ORF">RD2015_3368</name>
</gene>
<keyword evidence="4" id="KW-1185">Reference proteome</keyword>
<dbReference type="SUPFAM" id="SSF55331">
    <property type="entry name" value="Tautomerase/MIF"/>
    <property type="match status" value="1"/>
</dbReference>
<dbReference type="STRING" id="76731.RD2015_3368"/>
<keyword evidence="2" id="KW-0413">Isomerase</keyword>
<evidence type="ECO:0000313" key="4">
    <source>
        <dbReference type="Proteomes" id="UP000060699"/>
    </source>
</evidence>
<dbReference type="EMBL" id="CP013729">
    <property type="protein sequence ID" value="ALV07826.1"/>
    <property type="molecule type" value="Genomic_DNA"/>
</dbReference>
<accession>A0A0U3LN12</accession>
<dbReference type="PANTHER" id="PTHR35530">
    <property type="entry name" value="TAUTOMERASE-RELATED"/>
    <property type="match status" value="1"/>
</dbReference>
<dbReference type="GO" id="GO:0016853">
    <property type="term" value="F:isomerase activity"/>
    <property type="evidence" value="ECO:0007669"/>
    <property type="project" value="UniProtKB-KW"/>
</dbReference>
<evidence type="ECO:0000256" key="1">
    <source>
        <dbReference type="ARBA" id="ARBA00006723"/>
    </source>
</evidence>
<dbReference type="AlphaFoldDB" id="A0A0U3LN12"/>
<protein>
    <submittedName>
        <fullName evidence="3">4-oxalocrotonate tautomerase</fullName>
    </submittedName>
</protein>
<dbReference type="Gene3D" id="3.30.429.10">
    <property type="entry name" value="Macrophage Migration Inhibitory Factor"/>
    <property type="match status" value="2"/>
</dbReference>
<evidence type="ECO:0000256" key="2">
    <source>
        <dbReference type="ARBA" id="ARBA00023235"/>
    </source>
</evidence>
<evidence type="ECO:0000313" key="3">
    <source>
        <dbReference type="EMBL" id="ALV07826.1"/>
    </source>
</evidence>
<dbReference type="PANTHER" id="PTHR35530:SF1">
    <property type="entry name" value="2-HYDROXYMUCONATE TAUTOMERASE"/>
    <property type="match status" value="1"/>
</dbReference>
<comment type="similarity">
    <text evidence="1">Belongs to the 4-oxalocrotonate tautomerase family.</text>
</comment>
<dbReference type="RefSeq" id="WP_058937505.1">
    <property type="nucleotide sequence ID" value="NZ_CP013729.1"/>
</dbReference>
<dbReference type="KEGG" id="rdp:RD2015_3368"/>
<sequence length="130" mass="14325">MPYIHIQVSGDPDDSLAAKIAASASELTARILGKDPALTAVVIDFIAASRWFIAGSVLTASTKRSYHWSVSITDETNTKAEKARYMRDVHEEMNRLLGGVADHSYIYVIDARAAAYGWGGETQEHRYQHA</sequence>
<dbReference type="Pfam" id="PF01361">
    <property type="entry name" value="Tautomerase"/>
    <property type="match status" value="1"/>
</dbReference>
<proteinExistence type="inferred from homology"/>
<dbReference type="PATRIC" id="fig|76731.3.peg.3454"/>
<dbReference type="OrthoDB" id="8561934at2"/>
<organism evidence="3 4">
    <name type="scientific">Roseateles depolymerans</name>
    <dbReference type="NCBI Taxonomy" id="76731"/>
    <lineage>
        <taxon>Bacteria</taxon>
        <taxon>Pseudomonadati</taxon>
        <taxon>Pseudomonadota</taxon>
        <taxon>Betaproteobacteria</taxon>
        <taxon>Burkholderiales</taxon>
        <taxon>Sphaerotilaceae</taxon>
        <taxon>Roseateles</taxon>
    </lineage>
</organism>
<dbReference type="InterPro" id="IPR014347">
    <property type="entry name" value="Tautomerase/MIF_sf"/>
</dbReference>
<dbReference type="Proteomes" id="UP000060699">
    <property type="component" value="Chromosome"/>
</dbReference>